<name>A0A0A2KUH5_PENIT</name>
<dbReference type="AlphaFoldDB" id="A0A0A2KUH5"/>
<evidence type="ECO:0000313" key="3">
    <source>
        <dbReference type="Proteomes" id="UP000030104"/>
    </source>
</evidence>
<proteinExistence type="predicted"/>
<feature type="transmembrane region" description="Helical" evidence="1">
    <location>
        <begin position="7"/>
        <end position="25"/>
    </location>
</feature>
<evidence type="ECO:0000256" key="1">
    <source>
        <dbReference type="SAM" id="Phobius"/>
    </source>
</evidence>
<sequence length="31" mass="3456">MGFRLEGGCYLGVLGELGWLVWLYFCTSLAT</sequence>
<gene>
    <name evidence="2" type="ORF">PITC_051050</name>
</gene>
<keyword evidence="3" id="KW-1185">Reference proteome</keyword>
<accession>A0A0A2KUH5</accession>
<dbReference type="Proteomes" id="UP000030104">
    <property type="component" value="Unassembled WGS sequence"/>
</dbReference>
<keyword evidence="1" id="KW-0812">Transmembrane</keyword>
<dbReference type="HOGENOM" id="CLU_3399562_0_0_1"/>
<organism evidence="2 3">
    <name type="scientific">Penicillium italicum</name>
    <name type="common">Blue mold</name>
    <dbReference type="NCBI Taxonomy" id="40296"/>
    <lineage>
        <taxon>Eukaryota</taxon>
        <taxon>Fungi</taxon>
        <taxon>Dikarya</taxon>
        <taxon>Ascomycota</taxon>
        <taxon>Pezizomycotina</taxon>
        <taxon>Eurotiomycetes</taxon>
        <taxon>Eurotiomycetidae</taxon>
        <taxon>Eurotiales</taxon>
        <taxon>Aspergillaceae</taxon>
        <taxon>Penicillium</taxon>
    </lineage>
</organism>
<protein>
    <submittedName>
        <fullName evidence="2">Uncharacterized protein</fullName>
    </submittedName>
</protein>
<keyword evidence="1" id="KW-1133">Transmembrane helix</keyword>
<reference evidence="2 3" key="1">
    <citation type="journal article" date="2015" name="Mol. Plant Microbe Interact.">
        <title>Genome, transcriptome, and functional analyses of Penicillium expansum provide new insights into secondary metabolism and pathogenicity.</title>
        <authorList>
            <person name="Ballester A.R."/>
            <person name="Marcet-Houben M."/>
            <person name="Levin E."/>
            <person name="Sela N."/>
            <person name="Selma-Lazaro C."/>
            <person name="Carmona L."/>
            <person name="Wisniewski M."/>
            <person name="Droby S."/>
            <person name="Gonzalez-Candelas L."/>
            <person name="Gabaldon T."/>
        </authorList>
    </citation>
    <scope>NUCLEOTIDE SEQUENCE [LARGE SCALE GENOMIC DNA]</scope>
    <source>
        <strain evidence="2 3">PHI-1</strain>
    </source>
</reference>
<dbReference type="EMBL" id="JQGA01000926">
    <property type="protein sequence ID" value="KGO71477.1"/>
    <property type="molecule type" value="Genomic_DNA"/>
</dbReference>
<evidence type="ECO:0000313" key="2">
    <source>
        <dbReference type="EMBL" id="KGO71477.1"/>
    </source>
</evidence>
<comment type="caution">
    <text evidence="2">The sequence shown here is derived from an EMBL/GenBank/DDBJ whole genome shotgun (WGS) entry which is preliminary data.</text>
</comment>
<keyword evidence="1" id="KW-0472">Membrane</keyword>